<feature type="region of interest" description="Disordered" evidence="19">
    <location>
        <begin position="1"/>
        <end position="40"/>
    </location>
</feature>
<accession>A0AAV9NL90</accession>
<evidence type="ECO:0000256" key="14">
    <source>
        <dbReference type="ARBA" id="ARBA00023242"/>
    </source>
</evidence>
<evidence type="ECO:0000256" key="10">
    <source>
        <dbReference type="ARBA" id="ARBA00022829"/>
    </source>
</evidence>
<dbReference type="EMBL" id="JAVRRD010000003">
    <property type="protein sequence ID" value="KAK5061269.1"/>
    <property type="molecule type" value="Genomic_DNA"/>
</dbReference>
<evidence type="ECO:0000256" key="5">
    <source>
        <dbReference type="ARBA" id="ARBA00022454"/>
    </source>
</evidence>
<evidence type="ECO:0000256" key="6">
    <source>
        <dbReference type="ARBA" id="ARBA00022490"/>
    </source>
</evidence>
<gene>
    <name evidence="20" type="ORF">LTR84_007811</name>
</gene>
<evidence type="ECO:0000256" key="8">
    <source>
        <dbReference type="ARBA" id="ARBA00022701"/>
    </source>
</evidence>
<keyword evidence="14" id="KW-0539">Nucleus</keyword>
<evidence type="ECO:0000313" key="21">
    <source>
        <dbReference type="Proteomes" id="UP001358417"/>
    </source>
</evidence>
<comment type="subcellular location">
    <subcellularLocation>
        <location evidence="3">Chromosome</location>
        <location evidence="3">Centromere</location>
        <location evidence="3">Kinetochore</location>
    </subcellularLocation>
    <subcellularLocation>
        <location evidence="2">Cytoplasm</location>
        <location evidence="2">Cytoskeleton</location>
        <location evidence="2">Spindle</location>
    </subcellularLocation>
    <subcellularLocation>
        <location evidence="1">Nucleus</location>
    </subcellularLocation>
</comment>
<evidence type="ECO:0000256" key="13">
    <source>
        <dbReference type="ARBA" id="ARBA00023212"/>
    </source>
</evidence>
<keyword evidence="13" id="KW-0206">Cytoskeleton</keyword>
<keyword evidence="8" id="KW-0493">Microtubule</keyword>
<evidence type="ECO:0000256" key="16">
    <source>
        <dbReference type="ARBA" id="ARBA00023328"/>
    </source>
</evidence>
<organism evidence="20 21">
    <name type="scientific">Exophiala bonariae</name>
    <dbReference type="NCBI Taxonomy" id="1690606"/>
    <lineage>
        <taxon>Eukaryota</taxon>
        <taxon>Fungi</taxon>
        <taxon>Dikarya</taxon>
        <taxon>Ascomycota</taxon>
        <taxon>Pezizomycotina</taxon>
        <taxon>Eurotiomycetes</taxon>
        <taxon>Chaetothyriomycetidae</taxon>
        <taxon>Chaetothyriales</taxon>
        <taxon>Herpotrichiellaceae</taxon>
        <taxon>Exophiala</taxon>
    </lineage>
</organism>
<dbReference type="Proteomes" id="UP001358417">
    <property type="component" value="Unassembled WGS sequence"/>
</dbReference>
<keyword evidence="15" id="KW-0131">Cell cycle</keyword>
<dbReference type="InterPro" id="IPR013960">
    <property type="entry name" value="DASH_Duo1"/>
</dbReference>
<dbReference type="GO" id="GO:0051301">
    <property type="term" value="P:cell division"/>
    <property type="evidence" value="ECO:0007669"/>
    <property type="project" value="UniProtKB-KW"/>
</dbReference>
<dbReference type="AlphaFoldDB" id="A0AAV9NL90"/>
<keyword evidence="5" id="KW-0158">Chromosome</keyword>
<evidence type="ECO:0000256" key="1">
    <source>
        <dbReference type="ARBA" id="ARBA00004123"/>
    </source>
</evidence>
<evidence type="ECO:0000256" key="11">
    <source>
        <dbReference type="ARBA" id="ARBA00022838"/>
    </source>
</evidence>
<keyword evidence="10" id="KW-0159">Chromosome partition</keyword>
<dbReference type="RefSeq" id="XP_064710366.1">
    <property type="nucleotide sequence ID" value="XM_064851363.1"/>
</dbReference>
<dbReference type="GO" id="GO:0007059">
    <property type="term" value="P:chromosome segregation"/>
    <property type="evidence" value="ECO:0007669"/>
    <property type="project" value="UniProtKB-KW"/>
</dbReference>
<evidence type="ECO:0000313" key="20">
    <source>
        <dbReference type="EMBL" id="KAK5061269.1"/>
    </source>
</evidence>
<evidence type="ECO:0000256" key="19">
    <source>
        <dbReference type="SAM" id="MobiDB-lite"/>
    </source>
</evidence>
<dbReference type="GeneID" id="89975976"/>
<feature type="compositionally biased region" description="Gly residues" evidence="19">
    <location>
        <begin position="216"/>
        <end position="228"/>
    </location>
</feature>
<keyword evidence="7" id="KW-0132">Cell division</keyword>
<evidence type="ECO:0000256" key="9">
    <source>
        <dbReference type="ARBA" id="ARBA00022776"/>
    </source>
</evidence>
<protein>
    <recommendedName>
        <fullName evidence="17">DASH complex subunit DUO1</fullName>
    </recommendedName>
    <alternativeName>
        <fullName evidence="18">Outer kinetochore protein DUO1</fullName>
    </alternativeName>
</protein>
<dbReference type="GO" id="GO:0000278">
    <property type="term" value="P:mitotic cell cycle"/>
    <property type="evidence" value="ECO:0007669"/>
    <property type="project" value="InterPro"/>
</dbReference>
<comment type="similarity">
    <text evidence="4">Belongs to the DASH complex DUO1 family.</text>
</comment>
<evidence type="ECO:0000256" key="7">
    <source>
        <dbReference type="ARBA" id="ARBA00022618"/>
    </source>
</evidence>
<feature type="compositionally biased region" description="Basic and acidic residues" evidence="19">
    <location>
        <begin position="122"/>
        <end position="157"/>
    </location>
</feature>
<keyword evidence="21" id="KW-1185">Reference proteome</keyword>
<reference evidence="20 21" key="1">
    <citation type="submission" date="2023-08" db="EMBL/GenBank/DDBJ databases">
        <title>Black Yeasts Isolated from many extreme environments.</title>
        <authorList>
            <person name="Coleine C."/>
            <person name="Stajich J.E."/>
            <person name="Selbmann L."/>
        </authorList>
    </citation>
    <scope>NUCLEOTIDE SEQUENCE [LARGE SCALE GENOMIC DNA]</scope>
    <source>
        <strain evidence="20 21">CCFEE 5792</strain>
    </source>
</reference>
<evidence type="ECO:0000256" key="17">
    <source>
        <dbReference type="ARBA" id="ARBA00044152"/>
    </source>
</evidence>
<evidence type="ECO:0000256" key="3">
    <source>
        <dbReference type="ARBA" id="ARBA00004629"/>
    </source>
</evidence>
<proteinExistence type="inferred from homology"/>
<evidence type="ECO:0000256" key="4">
    <source>
        <dbReference type="ARBA" id="ARBA00005366"/>
    </source>
</evidence>
<keyword evidence="6" id="KW-0963">Cytoplasm</keyword>
<dbReference type="GO" id="GO:0042729">
    <property type="term" value="C:DASH complex"/>
    <property type="evidence" value="ECO:0007669"/>
    <property type="project" value="InterPro"/>
</dbReference>
<evidence type="ECO:0000256" key="2">
    <source>
        <dbReference type="ARBA" id="ARBA00004186"/>
    </source>
</evidence>
<comment type="caution">
    <text evidence="20">The sequence shown here is derived from an EMBL/GenBank/DDBJ whole genome shotgun (WGS) entry which is preliminary data.</text>
</comment>
<feature type="region of interest" description="Disordered" evidence="19">
    <location>
        <begin position="122"/>
        <end position="228"/>
    </location>
</feature>
<sequence>MDPDSSTFQEDQEGESSLWDSPIKPSQDKPRTTYEQQEARDLELRRELENIRKVNEAIEGVIESLGKAKANIKAVNTTVSAASTLLNTWTRILSQTEHNQRLILDPNWHGATQDIANIEQEATEKQRAAARQEAEELERRSAAAQRAEEEERRKADLLAKQSKPTRGKGSSRIGTTGRGSSSSTSTSYVQMGGSTNTTTGTRRGTSSSRRVTSGIGRVGVGRGGRGSA</sequence>
<dbReference type="PANTHER" id="PTHR28216">
    <property type="entry name" value="DASH COMPLEX SUBUNIT DUO1"/>
    <property type="match status" value="1"/>
</dbReference>
<keyword evidence="16" id="KW-0137">Centromere</keyword>
<dbReference type="GO" id="GO:0005874">
    <property type="term" value="C:microtubule"/>
    <property type="evidence" value="ECO:0007669"/>
    <property type="project" value="UniProtKB-KW"/>
</dbReference>
<keyword evidence="12" id="KW-0175">Coiled coil</keyword>
<keyword evidence="11" id="KW-0995">Kinetochore</keyword>
<name>A0AAV9NL90_9EURO</name>
<keyword evidence="9" id="KW-0498">Mitosis</keyword>
<evidence type="ECO:0000256" key="12">
    <source>
        <dbReference type="ARBA" id="ARBA00023054"/>
    </source>
</evidence>
<dbReference type="PANTHER" id="PTHR28216:SF1">
    <property type="entry name" value="DASH COMPLEX SUBUNIT DUO1"/>
    <property type="match status" value="1"/>
</dbReference>
<dbReference type="Pfam" id="PF08651">
    <property type="entry name" value="DASH_Duo1"/>
    <property type="match status" value="1"/>
</dbReference>
<feature type="compositionally biased region" description="Low complexity" evidence="19">
    <location>
        <begin position="167"/>
        <end position="215"/>
    </location>
</feature>
<evidence type="ECO:0000256" key="18">
    <source>
        <dbReference type="ARBA" id="ARBA00044358"/>
    </source>
</evidence>
<dbReference type="GO" id="GO:0072686">
    <property type="term" value="C:mitotic spindle"/>
    <property type="evidence" value="ECO:0007669"/>
    <property type="project" value="InterPro"/>
</dbReference>
<feature type="compositionally biased region" description="Basic and acidic residues" evidence="19">
    <location>
        <begin position="26"/>
        <end position="40"/>
    </location>
</feature>
<evidence type="ECO:0000256" key="15">
    <source>
        <dbReference type="ARBA" id="ARBA00023306"/>
    </source>
</evidence>